<dbReference type="OrthoDB" id="5492415at2"/>
<accession>A0A0S2KJB9</accession>
<keyword evidence="2" id="KW-0238">DNA-binding</keyword>
<dbReference type="PANTHER" id="PTHR43280:SF29">
    <property type="entry name" value="ARAC-FAMILY TRANSCRIPTIONAL REGULATOR"/>
    <property type="match status" value="1"/>
</dbReference>
<dbReference type="Proteomes" id="UP000056252">
    <property type="component" value="Chromosome"/>
</dbReference>
<dbReference type="InterPro" id="IPR009057">
    <property type="entry name" value="Homeodomain-like_sf"/>
</dbReference>
<protein>
    <submittedName>
        <fullName evidence="5">AraC family transcriptional regulator</fullName>
    </submittedName>
</protein>
<evidence type="ECO:0000313" key="6">
    <source>
        <dbReference type="Proteomes" id="UP000056252"/>
    </source>
</evidence>
<evidence type="ECO:0000313" key="5">
    <source>
        <dbReference type="EMBL" id="ALO48111.1"/>
    </source>
</evidence>
<evidence type="ECO:0000256" key="2">
    <source>
        <dbReference type="ARBA" id="ARBA00023125"/>
    </source>
</evidence>
<name>A0A0S2KJB9_9BACT</name>
<dbReference type="InterPro" id="IPR018060">
    <property type="entry name" value="HTH_AraC"/>
</dbReference>
<evidence type="ECO:0000256" key="1">
    <source>
        <dbReference type="ARBA" id="ARBA00023015"/>
    </source>
</evidence>
<evidence type="ECO:0000256" key="3">
    <source>
        <dbReference type="ARBA" id="ARBA00023163"/>
    </source>
</evidence>
<dbReference type="AlphaFoldDB" id="A0A0S2KJB9"/>
<sequence>MAKYNITDKKITEAAYRTLVSPQMMDELKEKIIHVLFVKKMYKEKSYSAKRLAMDIGTNTRYISAVLNVRFHTNYATLVNSYRVEEAMALLADKRYRDLNIEDISAMVGFANRQSFYVAFYKINGCTPRAYKLRYIAPRKAVNGKTTKRQTKGEKASF</sequence>
<dbReference type="Gene3D" id="1.10.10.60">
    <property type="entry name" value="Homeodomain-like"/>
    <property type="match status" value="1"/>
</dbReference>
<dbReference type="RefSeq" id="WP_025065899.1">
    <property type="nucleotide sequence ID" value="NZ_CAUPOR010000029.1"/>
</dbReference>
<dbReference type="PROSITE" id="PS01124">
    <property type="entry name" value="HTH_ARAC_FAMILY_2"/>
    <property type="match status" value="1"/>
</dbReference>
<evidence type="ECO:0000259" key="4">
    <source>
        <dbReference type="PROSITE" id="PS01124"/>
    </source>
</evidence>
<gene>
    <name evidence="5" type="ORF">AS203_02580</name>
</gene>
<dbReference type="GO" id="GO:0043565">
    <property type="term" value="F:sequence-specific DNA binding"/>
    <property type="evidence" value="ECO:0007669"/>
    <property type="project" value="InterPro"/>
</dbReference>
<dbReference type="KEGG" id="peo:AS203_02580"/>
<keyword evidence="6" id="KW-1185">Reference proteome</keyword>
<dbReference type="PANTHER" id="PTHR43280">
    <property type="entry name" value="ARAC-FAMILY TRANSCRIPTIONAL REGULATOR"/>
    <property type="match status" value="1"/>
</dbReference>
<proteinExistence type="predicted"/>
<dbReference type="Pfam" id="PF12833">
    <property type="entry name" value="HTH_18"/>
    <property type="match status" value="1"/>
</dbReference>
<dbReference type="SUPFAM" id="SSF46689">
    <property type="entry name" value="Homeodomain-like"/>
    <property type="match status" value="1"/>
</dbReference>
<dbReference type="SMART" id="SM00342">
    <property type="entry name" value="HTH_ARAC"/>
    <property type="match status" value="1"/>
</dbReference>
<organism evidence="5 6">
    <name type="scientific">Hoylesella enoeca</name>
    <dbReference type="NCBI Taxonomy" id="76123"/>
    <lineage>
        <taxon>Bacteria</taxon>
        <taxon>Pseudomonadati</taxon>
        <taxon>Bacteroidota</taxon>
        <taxon>Bacteroidia</taxon>
        <taxon>Bacteroidales</taxon>
        <taxon>Prevotellaceae</taxon>
        <taxon>Hoylesella</taxon>
    </lineage>
</organism>
<feature type="domain" description="HTH araC/xylS-type" evidence="4">
    <location>
        <begin position="37"/>
        <end position="134"/>
    </location>
</feature>
<dbReference type="EMBL" id="CP013195">
    <property type="protein sequence ID" value="ALO48111.1"/>
    <property type="molecule type" value="Genomic_DNA"/>
</dbReference>
<dbReference type="STRING" id="76123.AS203_02580"/>
<keyword evidence="3" id="KW-0804">Transcription</keyword>
<reference evidence="6" key="1">
    <citation type="submission" date="2015-11" db="EMBL/GenBank/DDBJ databases">
        <authorList>
            <person name="Holder M.E."/>
            <person name="Ajami N.J."/>
            <person name="Petrosino J.F."/>
        </authorList>
    </citation>
    <scope>NUCLEOTIDE SEQUENCE [LARGE SCALE GENOMIC DNA]</scope>
    <source>
        <strain evidence="6">F0113</strain>
    </source>
</reference>
<keyword evidence="1" id="KW-0805">Transcription regulation</keyword>
<dbReference type="eggNOG" id="COG2207">
    <property type="taxonomic scope" value="Bacteria"/>
</dbReference>
<dbReference type="GO" id="GO:0003700">
    <property type="term" value="F:DNA-binding transcription factor activity"/>
    <property type="evidence" value="ECO:0007669"/>
    <property type="project" value="InterPro"/>
</dbReference>